<evidence type="ECO:0000313" key="1">
    <source>
        <dbReference type="EMBL" id="KAI4363624.1"/>
    </source>
</evidence>
<reference evidence="2" key="1">
    <citation type="journal article" date="2023" name="Front. Plant Sci.">
        <title>Chromosomal-level genome assembly of Melastoma candidum provides insights into trichome evolution.</title>
        <authorList>
            <person name="Zhong Y."/>
            <person name="Wu W."/>
            <person name="Sun C."/>
            <person name="Zou P."/>
            <person name="Liu Y."/>
            <person name="Dai S."/>
            <person name="Zhou R."/>
        </authorList>
    </citation>
    <scope>NUCLEOTIDE SEQUENCE [LARGE SCALE GENOMIC DNA]</scope>
</reference>
<name>A0ACB9QCD2_9MYRT</name>
<protein>
    <submittedName>
        <fullName evidence="1">Uncharacterized protein</fullName>
    </submittedName>
</protein>
<accession>A0ACB9QCD2</accession>
<comment type="caution">
    <text evidence="1">The sequence shown here is derived from an EMBL/GenBank/DDBJ whole genome shotgun (WGS) entry which is preliminary data.</text>
</comment>
<gene>
    <name evidence="1" type="ORF">MLD38_019817</name>
</gene>
<organism evidence="1 2">
    <name type="scientific">Melastoma candidum</name>
    <dbReference type="NCBI Taxonomy" id="119954"/>
    <lineage>
        <taxon>Eukaryota</taxon>
        <taxon>Viridiplantae</taxon>
        <taxon>Streptophyta</taxon>
        <taxon>Embryophyta</taxon>
        <taxon>Tracheophyta</taxon>
        <taxon>Spermatophyta</taxon>
        <taxon>Magnoliopsida</taxon>
        <taxon>eudicotyledons</taxon>
        <taxon>Gunneridae</taxon>
        <taxon>Pentapetalae</taxon>
        <taxon>rosids</taxon>
        <taxon>malvids</taxon>
        <taxon>Myrtales</taxon>
        <taxon>Melastomataceae</taxon>
        <taxon>Melastomatoideae</taxon>
        <taxon>Melastomateae</taxon>
        <taxon>Melastoma</taxon>
    </lineage>
</organism>
<sequence length="197" mass="21702">MDRPLVFTLSLAFLIFFSLAPYSDATTYMVGDTSGWDISTDLDTWPQGKTFHVGDVLVFQYSSSDSVEELSKEYYDNCTTTRALETFSSGNTSIPLTRPGPWYFSSGNRLYCLGGMKLQLNVEEDNGWAAGPPASSPSESPAALTQPSTKSDNPFNPTSDAQRLLVPRPPSLLLHLVLSLSLSVMLRGLTRWTNKDM</sequence>
<keyword evidence="2" id="KW-1185">Reference proteome</keyword>
<dbReference type="Proteomes" id="UP001057402">
    <property type="component" value="Chromosome 6"/>
</dbReference>
<dbReference type="EMBL" id="CM042885">
    <property type="protein sequence ID" value="KAI4363624.1"/>
    <property type="molecule type" value="Genomic_DNA"/>
</dbReference>
<proteinExistence type="predicted"/>
<evidence type="ECO:0000313" key="2">
    <source>
        <dbReference type="Proteomes" id="UP001057402"/>
    </source>
</evidence>